<evidence type="ECO:0000313" key="2">
    <source>
        <dbReference type="Proteomes" id="UP000234662"/>
    </source>
</evidence>
<reference evidence="1 2" key="1">
    <citation type="submission" date="2017-12" db="EMBL/GenBank/DDBJ databases">
        <title>Phylogenetic diversity of female urinary microbiome.</title>
        <authorList>
            <person name="Thomas-White K."/>
            <person name="Wolfe A.J."/>
        </authorList>
    </citation>
    <scope>NUCLEOTIDE SEQUENCE [LARGE SCALE GENOMIC DNA]</scope>
    <source>
        <strain evidence="1 2">UMB0777</strain>
    </source>
</reference>
<comment type="caution">
    <text evidence="1">The sequence shown here is derived from an EMBL/GenBank/DDBJ whole genome shotgun (WGS) entry which is preliminary data.</text>
</comment>
<proteinExistence type="predicted"/>
<dbReference type="AlphaFoldDB" id="A0A2I1R4U5"/>
<protein>
    <recommendedName>
        <fullName evidence="3">Prokaryotic metallothionein</fullName>
    </recommendedName>
</protein>
<evidence type="ECO:0000313" key="1">
    <source>
        <dbReference type="EMBL" id="PKZ64147.1"/>
    </source>
</evidence>
<dbReference type="RefSeq" id="WP_101821339.1">
    <property type="nucleotide sequence ID" value="NZ_PKJC01000016.1"/>
</dbReference>
<dbReference type="Proteomes" id="UP000234662">
    <property type="component" value="Unassembled WGS sequence"/>
</dbReference>
<evidence type="ECO:0008006" key="3">
    <source>
        <dbReference type="Google" id="ProtNLM"/>
    </source>
</evidence>
<gene>
    <name evidence="1" type="ORF">CYJ73_18675</name>
</gene>
<accession>A0A2I1R4U5</accession>
<sequence length="95" mass="10191">MATCDTCGNDYDRAMTISIDNRGQTIRGVFDSFECAIAQLAPQCARCGCRVLGHGWEVDDTIYCCAHCARSTGAADVSDRVTSTESGDGEAKIFQ</sequence>
<name>A0A2I1R4U5_9ACTN</name>
<dbReference type="EMBL" id="PKJC01000016">
    <property type="protein sequence ID" value="PKZ64147.1"/>
    <property type="molecule type" value="Genomic_DNA"/>
</dbReference>
<organism evidence="1 2">
    <name type="scientific">Gordonia terrae</name>
    <dbReference type="NCBI Taxonomy" id="2055"/>
    <lineage>
        <taxon>Bacteria</taxon>
        <taxon>Bacillati</taxon>
        <taxon>Actinomycetota</taxon>
        <taxon>Actinomycetes</taxon>
        <taxon>Mycobacteriales</taxon>
        <taxon>Gordoniaceae</taxon>
        <taxon>Gordonia</taxon>
    </lineage>
</organism>